<evidence type="ECO:0000313" key="3">
    <source>
        <dbReference type="Proteomes" id="UP000709336"/>
    </source>
</evidence>
<dbReference type="EMBL" id="JAATNW010000001">
    <property type="protein sequence ID" value="NMH58544.1"/>
    <property type="molecule type" value="Genomic_DNA"/>
</dbReference>
<dbReference type="InterPro" id="IPR000182">
    <property type="entry name" value="GNAT_dom"/>
</dbReference>
<reference evidence="2 3" key="1">
    <citation type="submission" date="2020-03" db="EMBL/GenBank/DDBJ databases">
        <title>Alteromonas ponticola sp. nov., isolated from seawater.</title>
        <authorList>
            <person name="Yoon J.-H."/>
            <person name="Kim Y.-O."/>
        </authorList>
    </citation>
    <scope>NUCLEOTIDE SEQUENCE [LARGE SCALE GENOMIC DNA]</scope>
    <source>
        <strain evidence="2 3">MYP5</strain>
    </source>
</reference>
<dbReference type="CDD" id="cd04301">
    <property type="entry name" value="NAT_SF"/>
    <property type="match status" value="1"/>
</dbReference>
<keyword evidence="3" id="KW-1185">Reference proteome</keyword>
<dbReference type="InterPro" id="IPR016181">
    <property type="entry name" value="Acyl_CoA_acyltransferase"/>
</dbReference>
<gene>
    <name evidence="2" type="ORF">HCJ96_00710</name>
</gene>
<organism evidence="2 3">
    <name type="scientific">Alteromonas ponticola</name>
    <dbReference type="NCBI Taxonomy" id="2720613"/>
    <lineage>
        <taxon>Bacteria</taxon>
        <taxon>Pseudomonadati</taxon>
        <taxon>Pseudomonadota</taxon>
        <taxon>Gammaproteobacteria</taxon>
        <taxon>Alteromonadales</taxon>
        <taxon>Alteromonadaceae</taxon>
        <taxon>Alteromonas/Salinimonas group</taxon>
        <taxon>Alteromonas</taxon>
    </lineage>
</organism>
<dbReference type="SUPFAM" id="SSF55729">
    <property type="entry name" value="Acyl-CoA N-acyltransferases (Nat)"/>
    <property type="match status" value="1"/>
</dbReference>
<dbReference type="PROSITE" id="PS51186">
    <property type="entry name" value="GNAT"/>
    <property type="match status" value="1"/>
</dbReference>
<evidence type="ECO:0000259" key="1">
    <source>
        <dbReference type="PROSITE" id="PS51186"/>
    </source>
</evidence>
<dbReference type="RefSeq" id="WP_169209111.1">
    <property type="nucleotide sequence ID" value="NZ_JAATNW010000001.1"/>
</dbReference>
<dbReference type="Gene3D" id="3.40.630.30">
    <property type="match status" value="1"/>
</dbReference>
<dbReference type="Proteomes" id="UP000709336">
    <property type="component" value="Unassembled WGS sequence"/>
</dbReference>
<sequence length="140" mass="16013">MITIERIESEQALITAADVMRELRPQFKVDELVTQIKRQQANGYILFGAYQQDRCIAVAGCVVSEKLAWGKHLYIDDLVTLDSVRSQGVGERMLNFCIEFAKANGCQSLHLDSGVQRFAAHRFYLRHKLAITSHHFAMEW</sequence>
<accession>A0ABX1QWC5</accession>
<dbReference type="Pfam" id="PF00583">
    <property type="entry name" value="Acetyltransf_1"/>
    <property type="match status" value="1"/>
</dbReference>
<protein>
    <submittedName>
        <fullName evidence="2">GNAT family N-acetyltransferase</fullName>
    </submittedName>
</protein>
<feature type="domain" description="N-acetyltransferase" evidence="1">
    <location>
        <begin position="2"/>
        <end position="140"/>
    </location>
</feature>
<comment type="caution">
    <text evidence="2">The sequence shown here is derived from an EMBL/GenBank/DDBJ whole genome shotgun (WGS) entry which is preliminary data.</text>
</comment>
<evidence type="ECO:0000313" key="2">
    <source>
        <dbReference type="EMBL" id="NMH58544.1"/>
    </source>
</evidence>
<proteinExistence type="predicted"/>
<name>A0ABX1QWC5_9ALTE</name>